<name>A0A151Z5H1_TIELA</name>
<keyword evidence="2" id="KW-1185">Reference proteome</keyword>
<evidence type="ECO:0000313" key="2">
    <source>
        <dbReference type="Proteomes" id="UP000076078"/>
    </source>
</evidence>
<dbReference type="SUPFAM" id="SSF52047">
    <property type="entry name" value="RNI-like"/>
    <property type="match status" value="1"/>
</dbReference>
<sequence length="547" mass="63492">MLPHYLIKNILEEYLNSISLHTDFKRIISEKLSLICKEWNSKILPLINCKKKMQLSSVDQLKSPKLDLLVRYGIDVPVTLLCRKQVLDFKEITNEHSLCLHMIREILCLNNRDQAFKGELNYENSFSHWLALKNLITLSIHSIKIDFHCINGNQQIENLFLSLESLKLHSNSNGSEFNGIDELFVILSKSVKLRNLSLINKSHPFGHKCLHLIPMFKSIYSLTLSAYELSSETLIKIITHSSALKQLICSDLSFIDNSIEIAYQKIFQTLSTDKKLSTIYFRISSLGIEVDEYIVNFFNQNNSCKDFGFYNGSNPAPKHSQDIKSITDSKNYKIINNSIEKLVISTMDSVTIENYIHWWQYNCSIKTLVLENLHSLIEHIFEMKSLQDIQLLNFNNLESLDNIVTLITYNMKSLKNLRFSSLYGLEIYESLKLNDHIKVLHMKYTVIEMWNPIILETLQKLNHLQIIFTQISNSAKIFPLLVQLLEQNQNLSAIEVVGLVYFSNPTTYQLIELNNIFKRKYTQFQTLKIGCDCNNFKNLLQSYGIQF</sequence>
<dbReference type="EMBL" id="LODT01000042">
    <property type="protein sequence ID" value="KYQ89219.1"/>
    <property type="molecule type" value="Genomic_DNA"/>
</dbReference>
<comment type="caution">
    <text evidence="1">The sequence shown here is derived from an EMBL/GenBank/DDBJ whole genome shotgun (WGS) entry which is preliminary data.</text>
</comment>
<dbReference type="InParanoid" id="A0A151Z5H1"/>
<gene>
    <name evidence="1" type="ORF">DLAC_10469</name>
</gene>
<dbReference type="AlphaFoldDB" id="A0A151Z5H1"/>
<organism evidence="1 2">
    <name type="scientific">Tieghemostelium lacteum</name>
    <name type="common">Slime mold</name>
    <name type="synonym">Dictyostelium lacteum</name>
    <dbReference type="NCBI Taxonomy" id="361077"/>
    <lineage>
        <taxon>Eukaryota</taxon>
        <taxon>Amoebozoa</taxon>
        <taxon>Evosea</taxon>
        <taxon>Eumycetozoa</taxon>
        <taxon>Dictyostelia</taxon>
        <taxon>Dictyosteliales</taxon>
        <taxon>Raperosteliaceae</taxon>
        <taxon>Tieghemostelium</taxon>
    </lineage>
</organism>
<proteinExistence type="predicted"/>
<protein>
    <submittedName>
        <fullName evidence="1">Uncharacterized protein</fullName>
    </submittedName>
</protein>
<evidence type="ECO:0000313" key="1">
    <source>
        <dbReference type="EMBL" id="KYQ89219.1"/>
    </source>
</evidence>
<accession>A0A151Z5H1</accession>
<reference evidence="1 2" key="1">
    <citation type="submission" date="2015-12" db="EMBL/GenBank/DDBJ databases">
        <title>Dictyostelia acquired genes for synthesis and detection of signals that induce cell-type specialization by lateral gene transfer from prokaryotes.</title>
        <authorList>
            <person name="Gloeckner G."/>
            <person name="Schaap P."/>
        </authorList>
    </citation>
    <scope>NUCLEOTIDE SEQUENCE [LARGE SCALE GENOMIC DNA]</scope>
    <source>
        <strain evidence="1 2">TK</strain>
    </source>
</reference>
<dbReference type="Proteomes" id="UP000076078">
    <property type="component" value="Unassembled WGS sequence"/>
</dbReference>